<dbReference type="CDD" id="cd02042">
    <property type="entry name" value="ParAB_family"/>
    <property type="match status" value="1"/>
</dbReference>
<evidence type="ECO:0000259" key="1">
    <source>
        <dbReference type="Pfam" id="PF01656"/>
    </source>
</evidence>
<dbReference type="SUPFAM" id="SSF52540">
    <property type="entry name" value="P-loop containing nucleoside triphosphate hydrolases"/>
    <property type="match status" value="1"/>
</dbReference>
<dbReference type="InterPro" id="IPR050678">
    <property type="entry name" value="DNA_Partitioning_ATPase"/>
</dbReference>
<dbReference type="InterPro" id="IPR027417">
    <property type="entry name" value="P-loop_NTPase"/>
</dbReference>
<dbReference type="InterPro" id="IPR002586">
    <property type="entry name" value="CobQ/CobB/MinD/ParA_Nub-bd_dom"/>
</dbReference>
<name>A0A382Q704_9ZZZZ</name>
<dbReference type="AlphaFoldDB" id="A0A382Q704"/>
<dbReference type="PANTHER" id="PTHR13696">
    <property type="entry name" value="P-LOOP CONTAINING NUCLEOSIDE TRIPHOSPHATE HYDROLASE"/>
    <property type="match status" value="1"/>
</dbReference>
<organism evidence="2">
    <name type="scientific">marine metagenome</name>
    <dbReference type="NCBI Taxonomy" id="408172"/>
    <lineage>
        <taxon>unclassified sequences</taxon>
        <taxon>metagenomes</taxon>
        <taxon>ecological metagenomes</taxon>
    </lineage>
</organism>
<sequence length="266" mass="28742">MELISLGDHVLPDRAVFKCDRIMIDEQPGLFGTLPTTNLDSKGGILAVATIKGGAGKSTLVACLATFWHLQGQTVALIDADPNQTLSRWHGKGDVLSNLTLRTNVDEYSMVGLVNELAQWHDFVLIDCAGFANQAMIFAVGVSDLVLIPVMTDEANIFEAVRTRKLVDSASSLTGRQVMTRAVLNRVKRTLVASHARTQLESLGVEPLKTSLSDRAIFQEASFHGSSPIALLPSSPAATEIKNMVSELESLPWRNPSASHEAPMIP</sequence>
<dbReference type="EMBL" id="UINC01112063">
    <property type="protein sequence ID" value="SVC80728.1"/>
    <property type="molecule type" value="Genomic_DNA"/>
</dbReference>
<protein>
    <recommendedName>
        <fullName evidence="1">CobQ/CobB/MinD/ParA nucleotide binding domain-containing protein</fullName>
    </recommendedName>
</protein>
<accession>A0A382Q704</accession>
<proteinExistence type="predicted"/>
<reference evidence="2" key="1">
    <citation type="submission" date="2018-05" db="EMBL/GenBank/DDBJ databases">
        <authorList>
            <person name="Lanie J.A."/>
            <person name="Ng W.-L."/>
            <person name="Kazmierczak K.M."/>
            <person name="Andrzejewski T.M."/>
            <person name="Davidsen T.M."/>
            <person name="Wayne K.J."/>
            <person name="Tettelin H."/>
            <person name="Glass J.I."/>
            <person name="Rusch D."/>
            <person name="Podicherti R."/>
            <person name="Tsui H.-C.T."/>
            <person name="Winkler M.E."/>
        </authorList>
    </citation>
    <scope>NUCLEOTIDE SEQUENCE</scope>
</reference>
<feature type="domain" description="CobQ/CobB/MinD/ParA nucleotide binding" evidence="1">
    <location>
        <begin position="46"/>
        <end position="226"/>
    </location>
</feature>
<evidence type="ECO:0000313" key="2">
    <source>
        <dbReference type="EMBL" id="SVC80728.1"/>
    </source>
</evidence>
<dbReference type="PANTHER" id="PTHR13696:SF96">
    <property type="entry name" value="COBQ_COBB_MIND_PARA NUCLEOTIDE BINDING DOMAIN-CONTAINING PROTEIN"/>
    <property type="match status" value="1"/>
</dbReference>
<gene>
    <name evidence="2" type="ORF">METZ01_LOCUS333582</name>
</gene>
<dbReference type="Pfam" id="PF01656">
    <property type="entry name" value="CbiA"/>
    <property type="match status" value="1"/>
</dbReference>
<dbReference type="Gene3D" id="3.40.50.300">
    <property type="entry name" value="P-loop containing nucleotide triphosphate hydrolases"/>
    <property type="match status" value="1"/>
</dbReference>